<dbReference type="InterPro" id="IPR016169">
    <property type="entry name" value="FAD-bd_PCMH_sub2"/>
</dbReference>
<evidence type="ECO:0000313" key="12">
    <source>
        <dbReference type="Proteomes" id="UP001187192"/>
    </source>
</evidence>
<reference evidence="10" key="1">
    <citation type="submission" date="2023-07" db="EMBL/GenBank/DDBJ databases">
        <title>draft genome sequence of fig (Ficus carica).</title>
        <authorList>
            <person name="Takahashi T."/>
            <person name="Nishimura K."/>
        </authorList>
    </citation>
    <scope>NUCLEOTIDE SEQUENCE</scope>
</reference>
<evidence type="ECO:0000313" key="11">
    <source>
        <dbReference type="EMBL" id="GMN66066.1"/>
    </source>
</evidence>
<dbReference type="InterPro" id="IPR006093">
    <property type="entry name" value="Oxy_OxRdtase_FAD_BS"/>
</dbReference>
<dbReference type="Proteomes" id="UP001187192">
    <property type="component" value="Unassembled WGS sequence"/>
</dbReference>
<keyword evidence="5" id="KW-0274">FAD</keyword>
<dbReference type="Pfam" id="PF08031">
    <property type="entry name" value="BBE"/>
    <property type="match status" value="1"/>
</dbReference>
<proteinExistence type="inferred from homology"/>
<keyword evidence="12" id="KW-1185">Reference proteome</keyword>
<dbReference type="AlphaFoldDB" id="A0AA88E1R9"/>
<protein>
    <recommendedName>
        <fullName evidence="9">FAD-binding PCMH-type domain-containing protein</fullName>
    </recommendedName>
</protein>
<evidence type="ECO:0000256" key="1">
    <source>
        <dbReference type="ARBA" id="ARBA00001974"/>
    </source>
</evidence>
<dbReference type="Gene3D" id="3.30.43.10">
    <property type="entry name" value="Uridine Diphospho-n-acetylenolpyruvylglucosamine Reductase, domain 2"/>
    <property type="match status" value="1"/>
</dbReference>
<dbReference type="PANTHER" id="PTHR32448">
    <property type="entry name" value="OS08G0158400 PROTEIN"/>
    <property type="match status" value="1"/>
</dbReference>
<dbReference type="InterPro" id="IPR012951">
    <property type="entry name" value="BBE"/>
</dbReference>
<dbReference type="Gramene" id="FCD_00028511-RA">
    <property type="protein sequence ID" value="FCD_00028511-RA:cds"/>
    <property type="gene ID" value="FCD_00028511"/>
</dbReference>
<dbReference type="InterPro" id="IPR016167">
    <property type="entry name" value="FAD-bd_PCMH_sub1"/>
</dbReference>
<dbReference type="EMBL" id="BTGU01000284">
    <property type="protein sequence ID" value="GMN66066.1"/>
    <property type="molecule type" value="Genomic_DNA"/>
</dbReference>
<dbReference type="InterPro" id="IPR006094">
    <property type="entry name" value="Oxid_FAD_bind_N"/>
</dbReference>
<keyword evidence="7" id="KW-0325">Glycoprotein</keyword>
<feature type="signal peptide" evidence="8">
    <location>
        <begin position="1"/>
        <end position="26"/>
    </location>
</feature>
<dbReference type="Pfam" id="PF01565">
    <property type="entry name" value="FAD_binding_4"/>
    <property type="match status" value="1"/>
</dbReference>
<comment type="caution">
    <text evidence="10">The sequence shown here is derived from an EMBL/GenBank/DDBJ whole genome shotgun (WGS) entry which is preliminary data.</text>
</comment>
<keyword evidence="3" id="KW-0285">Flavoprotein</keyword>
<evidence type="ECO:0000313" key="10">
    <source>
        <dbReference type="EMBL" id="GMN66053.1"/>
    </source>
</evidence>
<evidence type="ECO:0000259" key="9">
    <source>
        <dbReference type="PROSITE" id="PS51387"/>
    </source>
</evidence>
<comment type="cofactor">
    <cofactor evidence="1">
        <name>FAD</name>
        <dbReference type="ChEBI" id="CHEBI:57692"/>
    </cofactor>
</comment>
<dbReference type="GO" id="GO:0016491">
    <property type="term" value="F:oxidoreductase activity"/>
    <property type="evidence" value="ECO:0007669"/>
    <property type="project" value="UniProtKB-KW"/>
</dbReference>
<comment type="similarity">
    <text evidence="2">Belongs to the oxygen-dependent FAD-linked oxidoreductase family.</text>
</comment>
<evidence type="ECO:0000256" key="6">
    <source>
        <dbReference type="ARBA" id="ARBA00023002"/>
    </source>
</evidence>
<gene>
    <name evidence="10" type="ORF">TIFTF001_035120</name>
    <name evidence="11" type="ORF">TIFTF001_035133</name>
</gene>
<keyword evidence="4 8" id="KW-0732">Signal</keyword>
<evidence type="ECO:0000256" key="8">
    <source>
        <dbReference type="SAM" id="SignalP"/>
    </source>
</evidence>
<evidence type="ECO:0000256" key="2">
    <source>
        <dbReference type="ARBA" id="ARBA00005466"/>
    </source>
</evidence>
<dbReference type="EMBL" id="BTGU01000283">
    <property type="protein sequence ID" value="GMN66053.1"/>
    <property type="molecule type" value="Genomic_DNA"/>
</dbReference>
<dbReference type="Gene3D" id="3.40.462.20">
    <property type="match status" value="1"/>
</dbReference>
<feature type="chain" id="PRO_5041891674" description="FAD-binding PCMH-type domain-containing protein" evidence="8">
    <location>
        <begin position="27"/>
        <end position="573"/>
    </location>
</feature>
<evidence type="ECO:0000256" key="3">
    <source>
        <dbReference type="ARBA" id="ARBA00022630"/>
    </source>
</evidence>
<dbReference type="SUPFAM" id="SSF56176">
    <property type="entry name" value="FAD-binding/transporter-associated domain-like"/>
    <property type="match status" value="1"/>
</dbReference>
<evidence type="ECO:0000256" key="7">
    <source>
        <dbReference type="ARBA" id="ARBA00023180"/>
    </source>
</evidence>
<dbReference type="Gene3D" id="3.30.465.10">
    <property type="match status" value="1"/>
</dbReference>
<dbReference type="PROSITE" id="PS00862">
    <property type="entry name" value="OX2_COVAL_FAD"/>
    <property type="match status" value="1"/>
</dbReference>
<feature type="domain" description="FAD-binding PCMH-type" evidence="9">
    <location>
        <begin position="77"/>
        <end position="251"/>
    </location>
</feature>
<organism evidence="10 12">
    <name type="scientific">Ficus carica</name>
    <name type="common">Common fig</name>
    <dbReference type="NCBI Taxonomy" id="3494"/>
    <lineage>
        <taxon>Eukaryota</taxon>
        <taxon>Viridiplantae</taxon>
        <taxon>Streptophyta</taxon>
        <taxon>Embryophyta</taxon>
        <taxon>Tracheophyta</taxon>
        <taxon>Spermatophyta</taxon>
        <taxon>Magnoliopsida</taxon>
        <taxon>eudicotyledons</taxon>
        <taxon>Gunneridae</taxon>
        <taxon>Pentapetalae</taxon>
        <taxon>rosids</taxon>
        <taxon>fabids</taxon>
        <taxon>Rosales</taxon>
        <taxon>Moraceae</taxon>
        <taxon>Ficeae</taxon>
        <taxon>Ficus</taxon>
    </lineage>
</organism>
<dbReference type="InterPro" id="IPR036318">
    <property type="entry name" value="FAD-bd_PCMH-like_sf"/>
</dbReference>
<dbReference type="PROSITE" id="PS51387">
    <property type="entry name" value="FAD_PCMH"/>
    <property type="match status" value="1"/>
</dbReference>
<evidence type="ECO:0000256" key="5">
    <source>
        <dbReference type="ARBA" id="ARBA00022827"/>
    </source>
</evidence>
<keyword evidence="6" id="KW-0560">Oxidoreductase</keyword>
<sequence length="573" mass="64509">MKYSEFYSFFPCFIALLFSLSLAASAHNHHEHFLHCLSHHISNTSTISNIIYTPINPSYASILNSTIMNSQFAIPPFTPKPLVIITPFNASEVEATVICSKKYGLQIRTRSGGHDAAGLSYLSPVPYVILDLRNLRSVEVDVEDKTAWVQAGATLGEVYFRIFEKSSTLGFSAGFFYTIGVGGHFSGGGFGILLRKYGLAADNILDAHIVDAKGRFLDRKSMGEDLFWAIRGGGAASFGVVLAWKIRLVPVPPKLTTFSVVRDLEKPETKKLVHQWQYVANKFDEDMLFFVRIQTANSTSKGNTKPVLQAYFVAVFLGKVEKLLPLIQESFPKLGLVKEDCVEISWIQAIVLYTGFPLGTPPNVLLDRSKPQGRPRSFVEKSDFVQEPIQEDVLEKAWKRLYEEEVGIAALRLFPFGAKLSEIPESEIPFPHRAGNLYAIDYIVTWDDDGNATATKRHWDWIRSVHAYMTPYVSKNPRGAYLNFRDLDLGRNNDNGTTSYAQASTWGRCYFKNNFDRLVHVKTKVDPTNFFRNEQSIPSLPLRQKKGGGKESWRSQPSTLVWAIVDKLISNYF</sequence>
<name>A0AA88E1R9_FICCA</name>
<dbReference type="InterPro" id="IPR016166">
    <property type="entry name" value="FAD-bd_PCMH"/>
</dbReference>
<accession>A0AA88E1R9</accession>
<dbReference type="GO" id="GO:0071949">
    <property type="term" value="F:FAD binding"/>
    <property type="evidence" value="ECO:0007669"/>
    <property type="project" value="InterPro"/>
</dbReference>
<evidence type="ECO:0000256" key="4">
    <source>
        <dbReference type="ARBA" id="ARBA00022729"/>
    </source>
</evidence>